<dbReference type="Proteomes" id="UP001238805">
    <property type="component" value="Chromosome"/>
</dbReference>
<proteinExistence type="predicted"/>
<accession>A0ABY8VT23</accession>
<name>A0ABY8VT23_9CORY</name>
<evidence type="ECO:0000313" key="2">
    <source>
        <dbReference type="Proteomes" id="UP001238805"/>
    </source>
</evidence>
<gene>
    <name evidence="1" type="ORF">QP029_05845</name>
</gene>
<keyword evidence="2" id="KW-1185">Reference proteome</keyword>
<organism evidence="1 2">
    <name type="scientific">Corynebacterium suedekumii</name>
    <dbReference type="NCBI Taxonomy" id="3049801"/>
    <lineage>
        <taxon>Bacteria</taxon>
        <taxon>Bacillati</taxon>
        <taxon>Actinomycetota</taxon>
        <taxon>Actinomycetes</taxon>
        <taxon>Mycobacteriales</taxon>
        <taxon>Corynebacteriaceae</taxon>
        <taxon>Corynebacterium</taxon>
    </lineage>
</organism>
<reference evidence="1 2" key="1">
    <citation type="submission" date="2023-05" db="EMBL/GenBank/DDBJ databases">
        <title>Corynebacterium suedekumii sp. nov. and Corynebacterium breve sp. nov. isolated from raw cow's milk.</title>
        <authorList>
            <person name="Baer M.K."/>
            <person name="Mehl L."/>
            <person name="Hellmuth R."/>
            <person name="Marke G."/>
            <person name="Lipski A."/>
        </authorList>
    </citation>
    <scope>NUCLEOTIDE SEQUENCE [LARGE SCALE GENOMIC DNA]</scope>
    <source>
        <strain evidence="1 2">LM112</strain>
    </source>
</reference>
<sequence length="236" mass="25482">MIDPTRIPGVLEAVRRAWEGQPDLSLPTLFGVLANRGIGWGSTDEDLLAALAAMERTRPGTLPRIDDRVTARFLLLTESPAHRVTVDPWRVIVRSTGLQPVAWEYSRLRPAAVGAPLVIADADGIDHRLGVISSITLIDGDPVEYVDDLSGLGRAGLGDRMYLVRLADDALVLVGHRLHVVVAGRRELSTEDATWDALVECRPGAVLRIRRPAGAGIRELGVVESILVVEDQASTG</sequence>
<evidence type="ECO:0000313" key="1">
    <source>
        <dbReference type="EMBL" id="WIM71298.1"/>
    </source>
</evidence>
<protein>
    <submittedName>
        <fullName evidence="1">Uncharacterized protein</fullName>
    </submittedName>
</protein>
<dbReference type="RefSeq" id="WP_284875871.1">
    <property type="nucleotide sequence ID" value="NZ_CP126970.1"/>
</dbReference>
<dbReference type="EMBL" id="CP126970">
    <property type="protein sequence ID" value="WIM71298.1"/>
    <property type="molecule type" value="Genomic_DNA"/>
</dbReference>